<name>A0A2K9NQY4_BACTC</name>
<dbReference type="RefSeq" id="WP_102243222.1">
    <property type="nucleotide sequence ID" value="NZ_CP025704.1"/>
</dbReference>
<organism evidence="1 2">
    <name type="scientific">Bacteriovorax stolpii</name>
    <name type="common">Bdellovibrio stolpii</name>
    <dbReference type="NCBI Taxonomy" id="960"/>
    <lineage>
        <taxon>Bacteria</taxon>
        <taxon>Pseudomonadati</taxon>
        <taxon>Bdellovibrionota</taxon>
        <taxon>Bacteriovoracia</taxon>
        <taxon>Bacteriovoracales</taxon>
        <taxon>Bacteriovoracaceae</taxon>
        <taxon>Bacteriovorax</taxon>
    </lineage>
</organism>
<gene>
    <name evidence="1" type="ORF">C0V70_07375</name>
</gene>
<dbReference type="AlphaFoldDB" id="A0A2K9NQY4"/>
<evidence type="ECO:0000313" key="2">
    <source>
        <dbReference type="Proteomes" id="UP000235584"/>
    </source>
</evidence>
<proteinExistence type="predicted"/>
<reference evidence="1 2" key="1">
    <citation type="submission" date="2018-01" db="EMBL/GenBank/DDBJ databases">
        <title>Complete genome sequence of Bacteriovorax stolpii DSM12778.</title>
        <authorList>
            <person name="Tang B."/>
            <person name="Chang J."/>
        </authorList>
    </citation>
    <scope>NUCLEOTIDE SEQUENCE [LARGE SCALE GENOMIC DNA]</scope>
    <source>
        <strain evidence="1 2">DSM 12778</strain>
    </source>
</reference>
<dbReference type="Proteomes" id="UP000235584">
    <property type="component" value="Chromosome"/>
</dbReference>
<keyword evidence="2" id="KW-1185">Reference proteome</keyword>
<accession>A0A2K9NQY4</accession>
<dbReference type="KEGG" id="bsto:C0V70_07375"/>
<dbReference type="OrthoDB" id="5288061at2"/>
<dbReference type="Gene3D" id="1.10.3210.10">
    <property type="entry name" value="Hypothetical protein af1432"/>
    <property type="match status" value="1"/>
</dbReference>
<sequence>MSKTLVICDNEFLSTLYVMNLEVYLATKAELVTTIEAGIAIHKAKKNFDLIISLDTINKRDAFKEINEYRGSYGVKTPFIRVGGDEDTDIDGKTFAVSSRYNIQSILKKSASILGVTAKQMAEMQMGAYYPISMAPVEGLTKAPCNLYLSVDSQYKMLARRDDTIDESIKNAKATGVDTIFVRSTDRLVMVNNVSLKLIERITEALKNSSGMSIDKKVEVLNDGFEFAAANLFSTEEIRQEMAEIATASAKVMSDVVKDNPQLKGLLATMLSNKSGYIFTHSMISSYVANHIIKNVTWGGEGQSDKINFVLFFHDIYLSPIYLKHPQLKYEKALLDNPALSEKEKDIIMNHAKLAAELVVTYKRCPMGADVLIKHHHGMKKGSGFANKYPEDLSPLSKVLLIAEAFVEIFVATTDKKEKVEMKLIIPKLIEEFVSPSYIKIIQTLVNLPL</sequence>
<protein>
    <submittedName>
        <fullName evidence="1">Uncharacterized protein</fullName>
    </submittedName>
</protein>
<dbReference type="EMBL" id="CP025704">
    <property type="protein sequence ID" value="AUN97929.1"/>
    <property type="molecule type" value="Genomic_DNA"/>
</dbReference>
<evidence type="ECO:0000313" key="1">
    <source>
        <dbReference type="EMBL" id="AUN97929.1"/>
    </source>
</evidence>